<keyword evidence="4" id="KW-1185">Reference proteome</keyword>
<dbReference type="Proteomes" id="UP000231962">
    <property type="component" value="Unassembled WGS sequence"/>
</dbReference>
<dbReference type="EMBL" id="NPDY01000002">
    <property type="protein sequence ID" value="PJZ70768.1"/>
    <property type="molecule type" value="Genomic_DNA"/>
</dbReference>
<sequence length="124" mass="14083">MTVKKKKIQEDLKDESSDHEGFSLKEHLLSLVESIFDYFETLLLYLQKTIQEKVKLGIQVYILFRIGLFFLSFSVLFFIGGLFLFFQKYFSGDPLLAALGTGGVCLGISLILFSIIGSLVRSRD</sequence>
<dbReference type="InterPro" id="IPR058179">
    <property type="entry name" value="LBF_4227-like"/>
</dbReference>
<dbReference type="RefSeq" id="WP_100712773.1">
    <property type="nucleotide sequence ID" value="NZ_NPDY01000002.1"/>
</dbReference>
<comment type="caution">
    <text evidence="3">The sequence shown here is derived from an EMBL/GenBank/DDBJ whole genome shotgun (WGS) entry which is preliminary data.</text>
</comment>
<evidence type="ECO:0000313" key="4">
    <source>
        <dbReference type="Proteomes" id="UP000231962"/>
    </source>
</evidence>
<reference evidence="4 5" key="1">
    <citation type="submission" date="2017-07" db="EMBL/GenBank/DDBJ databases">
        <title>Leptospira spp. isolated from tropical soils.</title>
        <authorList>
            <person name="Thibeaux R."/>
            <person name="Iraola G."/>
            <person name="Ferres I."/>
            <person name="Bierque E."/>
            <person name="Girault D."/>
            <person name="Soupe-Gilbert M.-E."/>
            <person name="Picardeau M."/>
            <person name="Goarant C."/>
        </authorList>
    </citation>
    <scope>NUCLEOTIDE SEQUENCE [LARGE SCALE GENOMIC DNA]</scope>
    <source>
        <strain evidence="3 5">FH1-B-B1</strain>
        <strain evidence="2 4">FH1-B-C1</strain>
    </source>
</reference>
<dbReference type="NCBIfam" id="NF047761">
    <property type="entry name" value="LBF_4227_fam"/>
    <property type="match status" value="1"/>
</dbReference>
<feature type="transmembrane region" description="Helical" evidence="1">
    <location>
        <begin position="62"/>
        <end position="86"/>
    </location>
</feature>
<evidence type="ECO:0000313" key="3">
    <source>
        <dbReference type="EMBL" id="PJZ73976.1"/>
    </source>
</evidence>
<accession>A0A2M9ZPI7</accession>
<name>A0A2M9ZPI7_9LEPT</name>
<organism evidence="3 5">
    <name type="scientific">Leptospira perolatii</name>
    <dbReference type="NCBI Taxonomy" id="2023191"/>
    <lineage>
        <taxon>Bacteria</taxon>
        <taxon>Pseudomonadati</taxon>
        <taxon>Spirochaetota</taxon>
        <taxon>Spirochaetia</taxon>
        <taxon>Leptospirales</taxon>
        <taxon>Leptospiraceae</taxon>
        <taxon>Leptospira</taxon>
    </lineage>
</organism>
<dbReference type="EMBL" id="NPDZ01000003">
    <property type="protein sequence ID" value="PJZ73976.1"/>
    <property type="molecule type" value="Genomic_DNA"/>
</dbReference>
<evidence type="ECO:0000256" key="1">
    <source>
        <dbReference type="SAM" id="Phobius"/>
    </source>
</evidence>
<evidence type="ECO:0000313" key="2">
    <source>
        <dbReference type="EMBL" id="PJZ70768.1"/>
    </source>
</evidence>
<keyword evidence="1" id="KW-0812">Transmembrane</keyword>
<dbReference type="AlphaFoldDB" id="A0A2M9ZPI7"/>
<feature type="transmembrane region" description="Helical" evidence="1">
    <location>
        <begin position="98"/>
        <end position="120"/>
    </location>
</feature>
<keyword evidence="1" id="KW-0472">Membrane</keyword>
<gene>
    <name evidence="2" type="ORF">CH360_04445</name>
    <name evidence="3" type="ORF">CH373_07585</name>
</gene>
<keyword evidence="1" id="KW-1133">Transmembrane helix</keyword>
<protein>
    <submittedName>
        <fullName evidence="3">Uncharacterized protein</fullName>
    </submittedName>
</protein>
<evidence type="ECO:0000313" key="5">
    <source>
        <dbReference type="Proteomes" id="UP000231990"/>
    </source>
</evidence>
<dbReference type="Proteomes" id="UP000231990">
    <property type="component" value="Unassembled WGS sequence"/>
</dbReference>
<proteinExistence type="predicted"/>